<dbReference type="Proteomes" id="UP000185151">
    <property type="component" value="Unassembled WGS sequence"/>
</dbReference>
<accession>A0A1N6LGX2</accession>
<dbReference type="PANTHER" id="PTHR23508">
    <property type="entry name" value="CARBOXYLIC ACID TRANSPORTER PROTEIN HOMOLOG"/>
    <property type="match status" value="1"/>
</dbReference>
<reference evidence="7 8" key="1">
    <citation type="submission" date="2016-11" db="EMBL/GenBank/DDBJ databases">
        <authorList>
            <person name="Jaros S."/>
            <person name="Januszkiewicz K."/>
            <person name="Wedrychowicz H."/>
        </authorList>
    </citation>
    <scope>NUCLEOTIDE SEQUENCE [LARGE SCALE GENOMIC DNA]</scope>
    <source>
        <strain evidence="7 8">GAS95</strain>
    </source>
</reference>
<dbReference type="PANTHER" id="PTHR23508:SF10">
    <property type="entry name" value="CARBOXYLIC ACID TRANSPORTER PROTEIN HOMOLOG"/>
    <property type="match status" value="1"/>
</dbReference>
<evidence type="ECO:0000256" key="3">
    <source>
        <dbReference type="ARBA" id="ARBA00022989"/>
    </source>
</evidence>
<evidence type="ECO:0000259" key="6">
    <source>
        <dbReference type="PROSITE" id="PS50850"/>
    </source>
</evidence>
<keyword evidence="3 5" id="KW-1133">Transmembrane helix</keyword>
<feature type="domain" description="Major facilitator superfamily (MFS) profile" evidence="6">
    <location>
        <begin position="47"/>
        <end position="438"/>
    </location>
</feature>
<comment type="subcellular location">
    <subcellularLocation>
        <location evidence="1">Membrane</location>
        <topology evidence="1">Multi-pass membrane protein</topology>
    </subcellularLocation>
</comment>
<dbReference type="InterPro" id="IPR020846">
    <property type="entry name" value="MFS_dom"/>
</dbReference>
<keyword evidence="4 5" id="KW-0472">Membrane</keyword>
<feature type="transmembrane region" description="Helical" evidence="5">
    <location>
        <begin position="257"/>
        <end position="277"/>
    </location>
</feature>
<dbReference type="InterPro" id="IPR005829">
    <property type="entry name" value="Sugar_transporter_CS"/>
</dbReference>
<feature type="transmembrane region" description="Helical" evidence="5">
    <location>
        <begin position="171"/>
        <end position="193"/>
    </location>
</feature>
<feature type="transmembrane region" description="Helical" evidence="5">
    <location>
        <begin position="347"/>
        <end position="369"/>
    </location>
</feature>
<protein>
    <submittedName>
        <fullName evidence="7">MFS transporter, putative metabolite:H+ symporter</fullName>
    </submittedName>
</protein>
<dbReference type="RefSeq" id="WP_074302218.1">
    <property type="nucleotide sequence ID" value="NZ_FSRU01000003.1"/>
</dbReference>
<name>A0A1N6LGX2_9BURK</name>
<dbReference type="InterPro" id="IPR011701">
    <property type="entry name" value="MFS"/>
</dbReference>
<dbReference type="GO" id="GO:0005886">
    <property type="term" value="C:plasma membrane"/>
    <property type="evidence" value="ECO:0007669"/>
    <property type="project" value="TreeGrafter"/>
</dbReference>
<feature type="transmembrane region" description="Helical" evidence="5">
    <location>
        <begin position="113"/>
        <end position="139"/>
    </location>
</feature>
<keyword evidence="2 5" id="KW-0812">Transmembrane</keyword>
<feature type="transmembrane region" description="Helical" evidence="5">
    <location>
        <begin position="321"/>
        <end position="341"/>
    </location>
</feature>
<dbReference type="SUPFAM" id="SSF103473">
    <property type="entry name" value="MFS general substrate transporter"/>
    <property type="match status" value="1"/>
</dbReference>
<evidence type="ECO:0000313" key="7">
    <source>
        <dbReference type="EMBL" id="SIO68072.1"/>
    </source>
</evidence>
<feature type="transmembrane region" description="Helical" evidence="5">
    <location>
        <begin position="199"/>
        <end position="216"/>
    </location>
</feature>
<dbReference type="PROSITE" id="PS00216">
    <property type="entry name" value="SUGAR_TRANSPORT_1"/>
    <property type="match status" value="1"/>
</dbReference>
<dbReference type="PROSITE" id="PS50850">
    <property type="entry name" value="MFS"/>
    <property type="match status" value="1"/>
</dbReference>
<feature type="transmembrane region" description="Helical" evidence="5">
    <location>
        <begin position="381"/>
        <end position="402"/>
    </location>
</feature>
<feature type="transmembrane region" description="Helical" evidence="5">
    <location>
        <begin position="408"/>
        <end position="427"/>
    </location>
</feature>
<sequence length="444" mass="47707">MIDKEIADARAAFEPVGAAEARIMPDKGGGLLGVLGLQGIPKRAWMVTILSMGGWLLVNADGSLFNFTYPLIQKDLGISDNQIGVIYTLLYAVGAISTFVAGPLMDRIGRKPIYQACLFAAALGSLVTAAAPGFLILVVGRSITQIGAATEWMSGQVMVAEEAPAKVRGRLIGLAQIGYPLGFFVGALLAMLIVDRFGWRVLFVCGLLPVVLMIVARRGIHDTERFQEEKAIEQAHGQLRQNRFGQLFEADLRRSSVCLAIWHFVYAFGAAGIISYLPTVYTHFNISLTNMFESSAIATGVAAFGYVLSAFLGEKYGRREVCAVFLVLGAAAGALLAFYAGTWALLTAFYALFYFFTLGHVTSAVGFAAEAFPTRVRGTGSNLVAGSEWIGFMVAALTGPWLLNHAGYTTTLIIWCVAAPLIAAVSAMSMKRIAPQTVLEKIHR</sequence>
<evidence type="ECO:0000256" key="5">
    <source>
        <dbReference type="SAM" id="Phobius"/>
    </source>
</evidence>
<keyword evidence="8" id="KW-1185">Reference proteome</keyword>
<dbReference type="InterPro" id="IPR036259">
    <property type="entry name" value="MFS_trans_sf"/>
</dbReference>
<evidence type="ECO:0000256" key="2">
    <source>
        <dbReference type="ARBA" id="ARBA00022692"/>
    </source>
</evidence>
<organism evidence="7 8">
    <name type="scientific">Paraburkholderia phenazinium</name>
    <dbReference type="NCBI Taxonomy" id="60549"/>
    <lineage>
        <taxon>Bacteria</taxon>
        <taxon>Pseudomonadati</taxon>
        <taxon>Pseudomonadota</taxon>
        <taxon>Betaproteobacteria</taxon>
        <taxon>Burkholderiales</taxon>
        <taxon>Burkholderiaceae</taxon>
        <taxon>Paraburkholderia</taxon>
    </lineage>
</organism>
<dbReference type="EMBL" id="FSRU01000003">
    <property type="protein sequence ID" value="SIO68072.1"/>
    <property type="molecule type" value="Genomic_DNA"/>
</dbReference>
<dbReference type="Gene3D" id="1.20.1250.20">
    <property type="entry name" value="MFS general substrate transporter like domains"/>
    <property type="match status" value="1"/>
</dbReference>
<feature type="transmembrane region" description="Helical" evidence="5">
    <location>
        <begin position="297"/>
        <end position="314"/>
    </location>
</feature>
<dbReference type="GO" id="GO:0046943">
    <property type="term" value="F:carboxylic acid transmembrane transporter activity"/>
    <property type="evidence" value="ECO:0007669"/>
    <property type="project" value="TreeGrafter"/>
</dbReference>
<dbReference type="Pfam" id="PF07690">
    <property type="entry name" value="MFS_1"/>
    <property type="match status" value="1"/>
</dbReference>
<evidence type="ECO:0000256" key="1">
    <source>
        <dbReference type="ARBA" id="ARBA00004141"/>
    </source>
</evidence>
<gene>
    <name evidence="7" type="ORF">SAMN05444165_7271</name>
</gene>
<feature type="transmembrane region" description="Helical" evidence="5">
    <location>
        <begin position="84"/>
        <end position="101"/>
    </location>
</feature>
<evidence type="ECO:0000256" key="4">
    <source>
        <dbReference type="ARBA" id="ARBA00023136"/>
    </source>
</evidence>
<dbReference type="AlphaFoldDB" id="A0A1N6LGX2"/>
<proteinExistence type="predicted"/>
<evidence type="ECO:0000313" key="8">
    <source>
        <dbReference type="Proteomes" id="UP000185151"/>
    </source>
</evidence>